<dbReference type="OrthoDB" id="1932629at2759"/>
<feature type="compositionally biased region" description="Low complexity" evidence="1">
    <location>
        <begin position="149"/>
        <end position="158"/>
    </location>
</feature>
<accession>A0A835AVT6</accession>
<evidence type="ECO:0000256" key="1">
    <source>
        <dbReference type="SAM" id="MobiDB-lite"/>
    </source>
</evidence>
<protein>
    <submittedName>
        <fullName evidence="2">Uncharacterized protein</fullName>
    </submittedName>
</protein>
<dbReference type="AlphaFoldDB" id="A0A835AVT6"/>
<sequence>MVISQPHYQNFRVQSGYTQRGWLGYKMDHGERTVEKPATSLKVDHVIELPCQQLNGNRRYRRRVSLPDQLVPPGGEIYYLLEYKSYPNMDYRQRALLLAQEAAEAAAAAQAVAAPQDVAALQAVAAGQGDEDQGDAAVAAGQGDEDQGDAAVAAAQGDEGQDDADHSSSDDTYVPNEDEDYDLIWIPMLRTMLGLSSTCKWLSYQGYKDTLTEVQVLRVNYSAESKKREALESHITDHITRGIAATSVCLWIWGRVIKLPYDICFGKVSGRSSEPEGRAGKWQVRSSRLLSMKEEEEKEIHRKLQNAENECNLKLNWPAERKTREKHASMLYKLVLPAYLQTSFRGKLISNPLLDPPVNCLPVHGFIVSCPSEDHEGEAGPAAKGLHLDPACGDAEAK</sequence>
<feature type="region of interest" description="Disordered" evidence="1">
    <location>
        <begin position="377"/>
        <end position="398"/>
    </location>
</feature>
<evidence type="ECO:0000313" key="3">
    <source>
        <dbReference type="Proteomes" id="UP000636709"/>
    </source>
</evidence>
<keyword evidence="3" id="KW-1185">Reference proteome</keyword>
<dbReference type="Proteomes" id="UP000636709">
    <property type="component" value="Unassembled WGS sequence"/>
</dbReference>
<feature type="region of interest" description="Disordered" evidence="1">
    <location>
        <begin position="132"/>
        <end position="175"/>
    </location>
</feature>
<reference evidence="2" key="1">
    <citation type="submission" date="2020-07" db="EMBL/GenBank/DDBJ databases">
        <title>Genome sequence and genetic diversity analysis of an under-domesticated orphan crop, white fonio (Digitaria exilis).</title>
        <authorList>
            <person name="Bennetzen J.L."/>
            <person name="Chen S."/>
            <person name="Ma X."/>
            <person name="Wang X."/>
            <person name="Yssel A.E.J."/>
            <person name="Chaluvadi S.R."/>
            <person name="Johnson M."/>
            <person name="Gangashetty P."/>
            <person name="Hamidou F."/>
            <person name="Sanogo M.D."/>
            <person name="Zwaenepoel A."/>
            <person name="Wallace J."/>
            <person name="Van De Peer Y."/>
            <person name="Van Deynze A."/>
        </authorList>
    </citation>
    <scope>NUCLEOTIDE SEQUENCE</scope>
    <source>
        <tissue evidence="2">Leaves</tissue>
    </source>
</reference>
<organism evidence="2 3">
    <name type="scientific">Digitaria exilis</name>
    <dbReference type="NCBI Taxonomy" id="1010633"/>
    <lineage>
        <taxon>Eukaryota</taxon>
        <taxon>Viridiplantae</taxon>
        <taxon>Streptophyta</taxon>
        <taxon>Embryophyta</taxon>
        <taxon>Tracheophyta</taxon>
        <taxon>Spermatophyta</taxon>
        <taxon>Magnoliopsida</taxon>
        <taxon>Liliopsida</taxon>
        <taxon>Poales</taxon>
        <taxon>Poaceae</taxon>
        <taxon>PACMAD clade</taxon>
        <taxon>Panicoideae</taxon>
        <taxon>Panicodae</taxon>
        <taxon>Paniceae</taxon>
        <taxon>Anthephorinae</taxon>
        <taxon>Digitaria</taxon>
    </lineage>
</organism>
<name>A0A835AVT6_9POAL</name>
<dbReference type="EMBL" id="JACEFO010002197">
    <property type="protein sequence ID" value="KAF8674382.1"/>
    <property type="molecule type" value="Genomic_DNA"/>
</dbReference>
<evidence type="ECO:0000313" key="2">
    <source>
        <dbReference type="EMBL" id="KAF8674382.1"/>
    </source>
</evidence>
<proteinExistence type="predicted"/>
<gene>
    <name evidence="2" type="ORF">HU200_048213</name>
</gene>
<comment type="caution">
    <text evidence="2">The sequence shown here is derived from an EMBL/GenBank/DDBJ whole genome shotgun (WGS) entry which is preliminary data.</text>
</comment>